<sequence>MATPLSADRFLSVLKGAGLGVVEHGKWRTHNRNTHGNWGPANGVMIHHTGPYTSEKEMVELCRTGYQDLPGPLCHGVIDRSGTIHLVGYGRCNHAGMGDTDVLLAVIAEKKTLPRDNEADTDGNRHFYGFECISTGSHPWPAAQLDAMARAAAAICRVHGWNEHSVIGHKEWRPGKPDPGGIDMDDFRARVARHLKDDGRPKPDPKPKPRPKPDPKPKPGPTPKYAAYPGEHFFRNGRSSPVIAAMAKRLIAEGCDSYETPPGQVWNDAHRRSYAAYQIKRGYHGVEADGIPGPETWADLRVPHQTGAPQPNPTTPDQEHDPMPQALADIAERTVATYLQSLLGLMAASSTTDMVSLSAWQAAAVSAIPAALSALKSTLGTVLGRPGTASWLPVKRDPATPKH</sequence>
<dbReference type="Pfam" id="PF01510">
    <property type="entry name" value="Amidase_2"/>
    <property type="match status" value="1"/>
</dbReference>
<dbReference type="SUPFAM" id="SSF55846">
    <property type="entry name" value="N-acetylmuramoyl-L-alanine amidase-like"/>
    <property type="match status" value="1"/>
</dbReference>
<dbReference type="InterPro" id="IPR047763">
    <property type="entry name" value="PG_bind_dom_phiBT1-type"/>
</dbReference>
<dbReference type="Gene3D" id="1.10.101.10">
    <property type="entry name" value="PGBD-like superfamily/PGBD"/>
    <property type="match status" value="1"/>
</dbReference>
<evidence type="ECO:0000256" key="1">
    <source>
        <dbReference type="SAM" id="MobiDB-lite"/>
    </source>
</evidence>
<dbReference type="InterPro" id="IPR036366">
    <property type="entry name" value="PGBDSf"/>
</dbReference>
<evidence type="ECO:0000313" key="4">
    <source>
        <dbReference type="Proteomes" id="UP000663421"/>
    </source>
</evidence>
<feature type="domain" description="N-acetylmuramoyl-L-alanine amidase" evidence="2">
    <location>
        <begin position="27"/>
        <end position="180"/>
    </location>
</feature>
<organism evidence="3 4">
    <name type="scientific">Streptomyces malaysiensis</name>
    <dbReference type="NCBI Taxonomy" id="92644"/>
    <lineage>
        <taxon>Bacteria</taxon>
        <taxon>Bacillati</taxon>
        <taxon>Actinomycetota</taxon>
        <taxon>Actinomycetes</taxon>
        <taxon>Kitasatosporales</taxon>
        <taxon>Streptomycetaceae</taxon>
        <taxon>Streptomyces</taxon>
        <taxon>Streptomyces violaceusniger group</taxon>
    </lineage>
</organism>
<dbReference type="Proteomes" id="UP000663421">
    <property type="component" value="Chromosome"/>
</dbReference>
<evidence type="ECO:0000313" key="3">
    <source>
        <dbReference type="EMBL" id="QPI56135.1"/>
    </source>
</evidence>
<dbReference type="SMART" id="SM00644">
    <property type="entry name" value="Ami_2"/>
    <property type="match status" value="1"/>
</dbReference>
<keyword evidence="4" id="KW-1185">Reference proteome</keyword>
<dbReference type="InterPro" id="IPR036505">
    <property type="entry name" value="Amidase/PGRP_sf"/>
</dbReference>
<dbReference type="EMBL" id="CP065050">
    <property type="protein sequence ID" value="QPI56135.1"/>
    <property type="molecule type" value="Genomic_DNA"/>
</dbReference>
<reference evidence="3 4" key="1">
    <citation type="submission" date="2020-11" db="EMBL/GenBank/DDBJ databases">
        <title>Complete genome sequence unveiled secondary metabolic potentials in Streptomyces solisilvae HNM0141.</title>
        <authorList>
            <person name="Huang X."/>
        </authorList>
    </citation>
    <scope>NUCLEOTIDE SEQUENCE [LARGE SCALE GENOMIC DNA]</scope>
    <source>
        <strain evidence="3 4">HNM0141</strain>
    </source>
</reference>
<dbReference type="SUPFAM" id="SSF47090">
    <property type="entry name" value="PGBD-like"/>
    <property type="match status" value="1"/>
</dbReference>
<dbReference type="NCBIfam" id="NF038080">
    <property type="entry name" value="PG_bind_siph"/>
    <property type="match status" value="1"/>
</dbReference>
<feature type="region of interest" description="Disordered" evidence="1">
    <location>
        <begin position="194"/>
        <end position="232"/>
    </location>
</feature>
<accession>A0ABX6W649</accession>
<proteinExistence type="predicted"/>
<protein>
    <submittedName>
        <fullName evidence="3">Peptidoglycan-binding protein</fullName>
    </submittedName>
</protein>
<dbReference type="InterPro" id="IPR002502">
    <property type="entry name" value="Amidase_domain"/>
</dbReference>
<evidence type="ECO:0000259" key="2">
    <source>
        <dbReference type="SMART" id="SM00644"/>
    </source>
</evidence>
<dbReference type="InterPro" id="IPR036365">
    <property type="entry name" value="PGBD-like_sf"/>
</dbReference>
<name>A0ABX6W649_STRMQ</name>
<gene>
    <name evidence="3" type="ORF">I1A49_15390</name>
</gene>
<dbReference type="Gene3D" id="3.40.80.10">
    <property type="entry name" value="Peptidoglycan recognition protein-like"/>
    <property type="match status" value="1"/>
</dbReference>
<feature type="compositionally biased region" description="Basic and acidic residues" evidence="1">
    <location>
        <begin position="194"/>
        <end position="217"/>
    </location>
</feature>